<name>A0ABP7Z1F5_9SPHI</name>
<dbReference type="EMBL" id="BAAAZI010000010">
    <property type="protein sequence ID" value="GAA4143507.1"/>
    <property type="molecule type" value="Genomic_DNA"/>
</dbReference>
<evidence type="ECO:0000313" key="2">
    <source>
        <dbReference type="Proteomes" id="UP001500101"/>
    </source>
</evidence>
<protein>
    <submittedName>
        <fullName evidence="1">SRPBCC domain-containing protein</fullName>
    </submittedName>
</protein>
<sequence length="146" mass="16778">MKTTIETQQIIQAPISKVWQILTRFEDYPKWSQFIKEFYGNPTVGSRIGVLLSPPGGKSMKMNPVFLKIDKERELRWRGSLIVKGIFDGEHYFILQKINENSTKLIQGENFSGILVPLLKKMIMGSTLKGFEQFNQAIKERAEQGL</sequence>
<dbReference type="RefSeq" id="WP_344675132.1">
    <property type="nucleotide sequence ID" value="NZ_BAAAZI010000010.1"/>
</dbReference>
<evidence type="ECO:0000313" key="1">
    <source>
        <dbReference type="EMBL" id="GAA4143507.1"/>
    </source>
</evidence>
<dbReference type="InterPro" id="IPR019587">
    <property type="entry name" value="Polyketide_cyclase/dehydratase"/>
</dbReference>
<comment type="caution">
    <text evidence="1">The sequence shown here is derived from an EMBL/GenBank/DDBJ whole genome shotgun (WGS) entry which is preliminary data.</text>
</comment>
<reference evidence="2" key="1">
    <citation type="journal article" date="2019" name="Int. J. Syst. Evol. Microbiol.">
        <title>The Global Catalogue of Microorganisms (GCM) 10K type strain sequencing project: providing services to taxonomists for standard genome sequencing and annotation.</title>
        <authorList>
            <consortium name="The Broad Institute Genomics Platform"/>
            <consortium name="The Broad Institute Genome Sequencing Center for Infectious Disease"/>
            <person name="Wu L."/>
            <person name="Ma J."/>
        </authorList>
    </citation>
    <scope>NUCLEOTIDE SEQUENCE [LARGE SCALE GENOMIC DNA]</scope>
    <source>
        <strain evidence="2">JCM 16704</strain>
    </source>
</reference>
<dbReference type="Proteomes" id="UP001500101">
    <property type="component" value="Unassembled WGS sequence"/>
</dbReference>
<dbReference type="PANTHER" id="PTHR36166">
    <property type="entry name" value="CHROMOSOME 9, WHOLE GENOME SHOTGUN SEQUENCE"/>
    <property type="match status" value="1"/>
</dbReference>
<dbReference type="Gene3D" id="3.30.530.20">
    <property type="match status" value="1"/>
</dbReference>
<proteinExistence type="predicted"/>
<accession>A0ABP7Z1F5</accession>
<organism evidence="1 2">
    <name type="scientific">Sphingobacterium kyonggiense</name>
    <dbReference type="NCBI Taxonomy" id="714075"/>
    <lineage>
        <taxon>Bacteria</taxon>
        <taxon>Pseudomonadati</taxon>
        <taxon>Bacteroidota</taxon>
        <taxon>Sphingobacteriia</taxon>
        <taxon>Sphingobacteriales</taxon>
        <taxon>Sphingobacteriaceae</taxon>
        <taxon>Sphingobacterium</taxon>
    </lineage>
</organism>
<keyword evidence="2" id="KW-1185">Reference proteome</keyword>
<dbReference type="InterPro" id="IPR023393">
    <property type="entry name" value="START-like_dom_sf"/>
</dbReference>
<dbReference type="SUPFAM" id="SSF55961">
    <property type="entry name" value="Bet v1-like"/>
    <property type="match status" value="1"/>
</dbReference>
<dbReference type="PANTHER" id="PTHR36166:SF1">
    <property type="entry name" value="SRPBCC DOMAIN-CONTAINING PROTEIN"/>
    <property type="match status" value="1"/>
</dbReference>
<dbReference type="Pfam" id="PF10604">
    <property type="entry name" value="Polyketide_cyc2"/>
    <property type="match status" value="1"/>
</dbReference>
<gene>
    <name evidence="1" type="ORF">GCM10022216_25500</name>
</gene>
<dbReference type="CDD" id="cd07822">
    <property type="entry name" value="SRPBCC_4"/>
    <property type="match status" value="1"/>
</dbReference>